<dbReference type="Proteomes" id="UP000776164">
    <property type="component" value="Unassembled WGS sequence"/>
</dbReference>
<evidence type="ECO:0000313" key="2">
    <source>
        <dbReference type="EMBL" id="MBM7470563.1"/>
    </source>
</evidence>
<feature type="region of interest" description="Disordered" evidence="1">
    <location>
        <begin position="81"/>
        <end position="100"/>
    </location>
</feature>
<proteinExistence type="predicted"/>
<feature type="compositionally biased region" description="Basic residues" evidence="1">
    <location>
        <begin position="1"/>
        <end position="13"/>
    </location>
</feature>
<feature type="region of interest" description="Disordered" evidence="1">
    <location>
        <begin position="1"/>
        <end position="20"/>
    </location>
</feature>
<dbReference type="EMBL" id="JAFBBU010000001">
    <property type="protein sequence ID" value="MBM7470563.1"/>
    <property type="molecule type" value="Genomic_DNA"/>
</dbReference>
<evidence type="ECO:0000313" key="3">
    <source>
        <dbReference type="Proteomes" id="UP000776164"/>
    </source>
</evidence>
<feature type="compositionally biased region" description="Basic and acidic residues" evidence="1">
    <location>
        <begin position="87"/>
        <end position="100"/>
    </location>
</feature>
<protein>
    <submittedName>
        <fullName evidence="2">Uncharacterized protein</fullName>
    </submittedName>
</protein>
<organism evidence="2 3">
    <name type="scientific">Subtercola frigoramans</name>
    <dbReference type="NCBI Taxonomy" id="120298"/>
    <lineage>
        <taxon>Bacteria</taxon>
        <taxon>Bacillati</taxon>
        <taxon>Actinomycetota</taxon>
        <taxon>Actinomycetes</taxon>
        <taxon>Micrococcales</taxon>
        <taxon>Microbacteriaceae</taxon>
        <taxon>Subtercola</taxon>
    </lineage>
</organism>
<comment type="caution">
    <text evidence="2">The sequence shown here is derived from an EMBL/GenBank/DDBJ whole genome shotgun (WGS) entry which is preliminary data.</text>
</comment>
<name>A0ABS2L0G1_9MICO</name>
<accession>A0ABS2L0G1</accession>
<evidence type="ECO:0000256" key="1">
    <source>
        <dbReference type="SAM" id="MobiDB-lite"/>
    </source>
</evidence>
<gene>
    <name evidence="2" type="ORF">JOE66_000197</name>
</gene>
<sequence>MPYRRAGRIRGRRRPEQLDDTTDPYLAYLKWIKAGKPGVTPETGHGNTPPATVTALPETQGFVGQVSWWTARTLELRTILTPKRRKRDDSGDRGEKNPAP</sequence>
<reference evidence="2 3" key="1">
    <citation type="submission" date="2021-01" db="EMBL/GenBank/DDBJ databases">
        <title>Sequencing the genomes of 1000 actinobacteria strains.</title>
        <authorList>
            <person name="Klenk H.-P."/>
        </authorList>
    </citation>
    <scope>NUCLEOTIDE SEQUENCE [LARGE SCALE GENOMIC DNA]</scope>
    <source>
        <strain evidence="2 3">DSM 13057</strain>
    </source>
</reference>
<keyword evidence="3" id="KW-1185">Reference proteome</keyword>